<accession>A0A2H5Y3Z7</accession>
<proteinExistence type="predicted"/>
<gene>
    <name evidence="1" type="ORF">HRbin22_00403</name>
</gene>
<dbReference type="Proteomes" id="UP000236642">
    <property type="component" value="Unassembled WGS sequence"/>
</dbReference>
<organism evidence="1 2">
    <name type="scientific">Candidatus Thermoflexus japonica</name>
    <dbReference type="NCBI Taxonomy" id="2035417"/>
    <lineage>
        <taxon>Bacteria</taxon>
        <taxon>Bacillati</taxon>
        <taxon>Chloroflexota</taxon>
        <taxon>Thermoflexia</taxon>
        <taxon>Thermoflexales</taxon>
        <taxon>Thermoflexaceae</taxon>
        <taxon>Thermoflexus</taxon>
    </lineage>
</organism>
<comment type="caution">
    <text evidence="1">The sequence shown here is derived from an EMBL/GenBank/DDBJ whole genome shotgun (WGS) entry which is preliminary data.</text>
</comment>
<sequence>MDEILERVKANRPALERWLRLLPGYAGYKEKERRRDADRILREAIRQRLRELADRLLALQRELAERDLSRVDEIDRAVRRIQTLADQVGVARYGYAGFFDAVRIGEAELETLYRFDADLLQKVEELQGSIDVLSQAIRGGGDLPAALRSLEDRLQEFRVVWERRSEVILRAS</sequence>
<evidence type="ECO:0000313" key="2">
    <source>
        <dbReference type="Proteomes" id="UP000236642"/>
    </source>
</evidence>
<reference evidence="2" key="1">
    <citation type="submission" date="2017-09" db="EMBL/GenBank/DDBJ databases">
        <title>Metaegenomics of thermophilic ammonia-oxidizing enrichment culture.</title>
        <authorList>
            <person name="Kato S."/>
            <person name="Suzuki K."/>
        </authorList>
    </citation>
    <scope>NUCLEOTIDE SEQUENCE [LARGE SCALE GENOMIC DNA]</scope>
</reference>
<dbReference type="EMBL" id="BEHY01000005">
    <property type="protein sequence ID" value="GBD08170.1"/>
    <property type="molecule type" value="Genomic_DNA"/>
</dbReference>
<protein>
    <submittedName>
        <fullName evidence="1">Uncharacterized protein</fullName>
    </submittedName>
</protein>
<dbReference type="AlphaFoldDB" id="A0A2H5Y3Z7"/>
<evidence type="ECO:0000313" key="1">
    <source>
        <dbReference type="EMBL" id="GBD08170.1"/>
    </source>
</evidence>
<name>A0A2H5Y3Z7_9CHLR</name>